<keyword evidence="1" id="KW-0547">Nucleotide-binding</keyword>
<name>A0ACC6P5W1_9BACL</name>
<reference evidence="1" key="1">
    <citation type="submission" date="2024-03" db="EMBL/GenBank/DDBJ databases">
        <title>Whole genome sequecning of epiphytes from Marcgravia umbellata leaves.</title>
        <authorList>
            <person name="Kumar G."/>
            <person name="Savka M.A."/>
        </authorList>
    </citation>
    <scope>NUCLEOTIDE SEQUENCE</scope>
    <source>
        <strain evidence="1">RIT_BL5</strain>
    </source>
</reference>
<evidence type="ECO:0000313" key="2">
    <source>
        <dbReference type="Proteomes" id="UP001380953"/>
    </source>
</evidence>
<organism evidence="1 2">
    <name type="scientific">Saccharibacillus sacchari</name>
    <dbReference type="NCBI Taxonomy" id="456493"/>
    <lineage>
        <taxon>Bacteria</taxon>
        <taxon>Bacillati</taxon>
        <taxon>Bacillota</taxon>
        <taxon>Bacilli</taxon>
        <taxon>Bacillales</taxon>
        <taxon>Paenibacillaceae</taxon>
        <taxon>Saccharibacillus</taxon>
    </lineage>
</organism>
<dbReference type="Proteomes" id="UP001380953">
    <property type="component" value="Unassembled WGS sequence"/>
</dbReference>
<sequence length="180" mass="20073">MNQRKNEKDSGSPGIRRTVEIGGVSKKELLQQLSTRNVSLNAYAEQLFADERFTTSEVERTLLTVERSVEELGFPEGATLPQVFEQASKLGFAPCPLELAVHLRLRYTDQEDGGSASVPGSNQAPARSITIASEPLSEDDEVPKGFYLRKIEGTLWLRGYRCDAEHVWQGEDRFVFALTP</sequence>
<keyword evidence="1" id="KW-0378">Hydrolase</keyword>
<keyword evidence="2" id="KW-1185">Reference proteome</keyword>
<dbReference type="EMBL" id="JBBKAR010000001">
    <property type="protein sequence ID" value="MEJ8302300.1"/>
    <property type="molecule type" value="Genomic_DNA"/>
</dbReference>
<protein>
    <submittedName>
        <fullName evidence="1">Helicase</fullName>
    </submittedName>
</protein>
<keyword evidence="1" id="KW-0347">Helicase</keyword>
<gene>
    <name evidence="1" type="ORF">WKI47_00065</name>
</gene>
<evidence type="ECO:0000313" key="1">
    <source>
        <dbReference type="EMBL" id="MEJ8302300.1"/>
    </source>
</evidence>
<accession>A0ACC6P5W1</accession>
<keyword evidence="1" id="KW-0067">ATP-binding</keyword>
<comment type="caution">
    <text evidence="1">The sequence shown here is derived from an EMBL/GenBank/DDBJ whole genome shotgun (WGS) entry which is preliminary data.</text>
</comment>
<proteinExistence type="predicted"/>